<dbReference type="InterPro" id="IPR052931">
    <property type="entry name" value="Prophage_regulatory_activator"/>
</dbReference>
<protein>
    <submittedName>
        <fullName evidence="1">AlpA family transcriptional regulator</fullName>
    </submittedName>
</protein>
<name>A0A562KKZ2_SPHWJ</name>
<dbReference type="InterPro" id="IPR010260">
    <property type="entry name" value="AlpA"/>
</dbReference>
<dbReference type="AlphaFoldDB" id="A0A562KKZ2"/>
<keyword evidence="2" id="KW-1185">Reference proteome</keyword>
<dbReference type="Proteomes" id="UP000316624">
    <property type="component" value="Unassembled WGS sequence"/>
</dbReference>
<dbReference type="Gene3D" id="1.10.238.160">
    <property type="match status" value="1"/>
</dbReference>
<reference evidence="1 2" key="1">
    <citation type="journal article" date="2015" name="Stand. Genomic Sci.">
        <title>Genomic Encyclopedia of Bacterial and Archaeal Type Strains, Phase III: the genomes of soil and plant-associated and newly described type strains.</title>
        <authorList>
            <person name="Whitman W.B."/>
            <person name="Woyke T."/>
            <person name="Klenk H.P."/>
            <person name="Zhou Y."/>
            <person name="Lilburn T.G."/>
            <person name="Beck B.J."/>
            <person name="De Vos P."/>
            <person name="Vandamme P."/>
            <person name="Eisen J.A."/>
            <person name="Garrity G."/>
            <person name="Hugenholtz P."/>
            <person name="Kyrpides N.C."/>
        </authorList>
    </citation>
    <scope>NUCLEOTIDE SEQUENCE [LARGE SCALE GENOMIC DNA]</scope>
    <source>
        <strain evidence="1 2">CGMCC 1.7748</strain>
    </source>
</reference>
<dbReference type="Pfam" id="PF05930">
    <property type="entry name" value="Phage_AlpA"/>
    <property type="match status" value="1"/>
</dbReference>
<proteinExistence type="predicted"/>
<evidence type="ECO:0000313" key="2">
    <source>
        <dbReference type="Proteomes" id="UP000316624"/>
    </source>
</evidence>
<dbReference type="SUPFAM" id="SSF46955">
    <property type="entry name" value="Putative DNA-binding domain"/>
    <property type="match status" value="1"/>
</dbReference>
<dbReference type="InterPro" id="IPR009061">
    <property type="entry name" value="DNA-bd_dom_put_sf"/>
</dbReference>
<comment type="caution">
    <text evidence="1">The sequence shown here is derived from an EMBL/GenBank/DDBJ whole genome shotgun (WGS) entry which is preliminary data.</text>
</comment>
<accession>A0A562KKZ2</accession>
<sequence>MNAMSSAPTREAYLRLPAVISATGLSKATIYRRIKAGEFPDAYSLGGHSVAWKRSELEDWMENRMPRAKPG</sequence>
<dbReference type="PANTHER" id="PTHR36154">
    <property type="entry name" value="DNA-BINDING TRANSCRIPTIONAL ACTIVATOR ALPA"/>
    <property type="match status" value="1"/>
</dbReference>
<dbReference type="PANTHER" id="PTHR36154:SF1">
    <property type="entry name" value="DNA-BINDING TRANSCRIPTIONAL ACTIVATOR ALPA"/>
    <property type="match status" value="1"/>
</dbReference>
<organism evidence="1 2">
    <name type="scientific">Sphingobium wenxiniae (strain DSM 21828 / CGMCC 1.7748 / JZ-1)</name>
    <dbReference type="NCBI Taxonomy" id="595605"/>
    <lineage>
        <taxon>Bacteria</taxon>
        <taxon>Pseudomonadati</taxon>
        <taxon>Pseudomonadota</taxon>
        <taxon>Alphaproteobacteria</taxon>
        <taxon>Sphingomonadales</taxon>
        <taxon>Sphingomonadaceae</taxon>
        <taxon>Sphingobium</taxon>
    </lineage>
</organism>
<evidence type="ECO:0000313" key="1">
    <source>
        <dbReference type="EMBL" id="TWH96046.1"/>
    </source>
</evidence>
<dbReference type="EMBL" id="VLKK01000003">
    <property type="protein sequence ID" value="TWH96046.1"/>
    <property type="molecule type" value="Genomic_DNA"/>
</dbReference>
<gene>
    <name evidence="1" type="ORF">IQ35_01135</name>
</gene>